<dbReference type="Proteomes" id="UP000710849">
    <property type="component" value="Unassembled WGS sequence"/>
</dbReference>
<keyword evidence="1" id="KW-0175">Coiled coil</keyword>
<protein>
    <submittedName>
        <fullName evidence="2">Uncharacterized protein</fullName>
    </submittedName>
</protein>
<comment type="caution">
    <text evidence="2">The sequence shown here is derived from an EMBL/GenBank/DDBJ whole genome shotgun (WGS) entry which is preliminary data.</text>
</comment>
<keyword evidence="3" id="KW-1185">Reference proteome</keyword>
<sequence length="152" mass="17589">MLSPEASEMIANIGTLTLDQVRGFLPVAKSKTQEYVDLIAKARTSSRQSEEKVRSTIAMYDFFPPECRRQNQHLINSMMGTLDKMNAAREEGEKEVNELIEECITIEKACIKRGFDGEGKDCNKYLRIILWHKEVNIHHFLHLIKFQKSIQF</sequence>
<gene>
    <name evidence="2" type="ORF">EAE97_002270</name>
</gene>
<organism evidence="2 3">
    <name type="scientific">Botrytis byssoidea</name>
    <dbReference type="NCBI Taxonomy" id="139641"/>
    <lineage>
        <taxon>Eukaryota</taxon>
        <taxon>Fungi</taxon>
        <taxon>Dikarya</taxon>
        <taxon>Ascomycota</taxon>
        <taxon>Pezizomycotina</taxon>
        <taxon>Leotiomycetes</taxon>
        <taxon>Helotiales</taxon>
        <taxon>Sclerotiniaceae</taxon>
        <taxon>Botrytis</taxon>
    </lineage>
</organism>
<name>A0A9P5M563_9HELO</name>
<evidence type="ECO:0000256" key="1">
    <source>
        <dbReference type="SAM" id="Coils"/>
    </source>
</evidence>
<reference evidence="2 3" key="1">
    <citation type="journal article" date="2020" name="Genome Biol. Evol.">
        <title>Comparative genomics of Sclerotiniaceae.</title>
        <authorList>
            <person name="Valero Jimenez C.A."/>
            <person name="Steentjes M."/>
            <person name="Scholten O.E."/>
            <person name="Van Kan J.A.L."/>
        </authorList>
    </citation>
    <scope>NUCLEOTIDE SEQUENCE [LARGE SCALE GENOMIC DNA]</scope>
    <source>
        <strain evidence="2 3">MUCL 94</strain>
    </source>
</reference>
<evidence type="ECO:0000313" key="2">
    <source>
        <dbReference type="EMBL" id="KAF7950718.1"/>
    </source>
</evidence>
<dbReference type="AlphaFoldDB" id="A0A9P5M563"/>
<evidence type="ECO:0000313" key="3">
    <source>
        <dbReference type="Proteomes" id="UP000710849"/>
    </source>
</evidence>
<dbReference type="EMBL" id="RCSW01000004">
    <property type="protein sequence ID" value="KAF7950718.1"/>
    <property type="molecule type" value="Genomic_DNA"/>
</dbReference>
<feature type="coiled-coil region" evidence="1">
    <location>
        <begin position="82"/>
        <end position="109"/>
    </location>
</feature>
<dbReference type="RefSeq" id="XP_038735987.1">
    <property type="nucleotide sequence ID" value="XM_038872781.1"/>
</dbReference>
<dbReference type="GeneID" id="62145859"/>
<accession>A0A9P5M563</accession>
<proteinExistence type="predicted"/>